<name>A0A485L9J7_9STRA</name>
<proteinExistence type="predicted"/>
<sequence length="222" mass="25230">MRRGIPTRAWVKACICDFKRRESQKLPYVEVQVAFRVKVLQWLRSPMSSRQGVKFELRFDPSITTLDEDTLGDVFIVASLSQLHESVVTNLKEQIGRWIFPFAQALIIRQGGGDIILNGRIRCPDGFVAPFQQLPAYNRPRFLFEVDITTRGGNASINNCLAWFDDIPLLRAVILIKVYPRRRGRYPVIGVSFRRNANDEVDIVDAVELAHTINTIGTPSTS</sequence>
<organism evidence="2 3">
    <name type="scientific">Aphanomyces stellatus</name>
    <dbReference type="NCBI Taxonomy" id="120398"/>
    <lineage>
        <taxon>Eukaryota</taxon>
        <taxon>Sar</taxon>
        <taxon>Stramenopiles</taxon>
        <taxon>Oomycota</taxon>
        <taxon>Saprolegniomycetes</taxon>
        <taxon>Saprolegniales</taxon>
        <taxon>Verrucalvaceae</taxon>
        <taxon>Aphanomyces</taxon>
    </lineage>
</organism>
<protein>
    <submittedName>
        <fullName evidence="2">Aste57867_17987 protein</fullName>
    </submittedName>
</protein>
<keyword evidence="3" id="KW-1185">Reference proteome</keyword>
<dbReference type="EMBL" id="VJMH01006364">
    <property type="protein sequence ID" value="KAF0690638.1"/>
    <property type="molecule type" value="Genomic_DNA"/>
</dbReference>
<dbReference type="AlphaFoldDB" id="A0A485L9J7"/>
<accession>A0A485L9J7</accession>
<reference evidence="1" key="2">
    <citation type="submission" date="2019-06" db="EMBL/GenBank/DDBJ databases">
        <title>Genomics analysis of Aphanomyces spp. identifies a new class of oomycete effector associated with host adaptation.</title>
        <authorList>
            <person name="Gaulin E."/>
        </authorList>
    </citation>
    <scope>NUCLEOTIDE SEQUENCE</scope>
    <source>
        <strain evidence="1">CBS 578.67</strain>
    </source>
</reference>
<dbReference type="EMBL" id="CAADRA010006385">
    <property type="protein sequence ID" value="VFT94726.1"/>
    <property type="molecule type" value="Genomic_DNA"/>
</dbReference>
<dbReference type="Proteomes" id="UP000332933">
    <property type="component" value="Unassembled WGS sequence"/>
</dbReference>
<evidence type="ECO:0000313" key="2">
    <source>
        <dbReference type="EMBL" id="VFT94726.1"/>
    </source>
</evidence>
<evidence type="ECO:0000313" key="1">
    <source>
        <dbReference type="EMBL" id="KAF0690638.1"/>
    </source>
</evidence>
<reference evidence="2 3" key="1">
    <citation type="submission" date="2019-03" db="EMBL/GenBank/DDBJ databases">
        <authorList>
            <person name="Gaulin E."/>
            <person name="Dumas B."/>
        </authorList>
    </citation>
    <scope>NUCLEOTIDE SEQUENCE [LARGE SCALE GENOMIC DNA]</scope>
    <source>
        <strain evidence="2">CBS 568.67</strain>
    </source>
</reference>
<gene>
    <name evidence="2" type="primary">Aste57867_17987</name>
    <name evidence="1" type="ORF">As57867_017925</name>
    <name evidence="2" type="ORF">ASTE57867_17987</name>
</gene>
<evidence type="ECO:0000313" key="3">
    <source>
        <dbReference type="Proteomes" id="UP000332933"/>
    </source>
</evidence>